<keyword evidence="9" id="KW-0406">Ion transport</keyword>
<dbReference type="GO" id="GO:0005886">
    <property type="term" value="C:plasma membrane"/>
    <property type="evidence" value="ECO:0007669"/>
    <property type="project" value="UniProtKB-SubCell"/>
</dbReference>
<sequence>MARAFGRGAACLVLAVCVLALIDPALAQAPRSAFGGAPPAPGPGGLVGWIIEQQAMFYRQLSGTVRAIRQGNSGAFASLVGLSFVYGVFHAAGPGHGKAVISSYIVATGETIRRGVILAALSSLVQAVTAIALVGILALVLGATARTMGQVVNWIEIFSYGLIAAIGLRLLWSKASAFWVRFQAWRQGRPVSGLACDDNCVHLPAAEQVERLSSWRETLAIVLSVGLRPCTGAVLVLVFSMAQGIVYAGVASAFAMAVGTAITVAVIASIASSAKALAVRLASARPGALTVAMSLAEVAAALVVVIFGLALLAGYLVVERMGPF</sequence>
<evidence type="ECO:0000256" key="14">
    <source>
        <dbReference type="SAM" id="SignalP"/>
    </source>
</evidence>
<evidence type="ECO:0000313" key="16">
    <source>
        <dbReference type="Proteomes" id="UP000298588"/>
    </source>
</evidence>
<evidence type="ECO:0000313" key="15">
    <source>
        <dbReference type="EMBL" id="QCK84720.1"/>
    </source>
</evidence>
<name>A0A4D7Q9A8_9HYPH</name>
<keyword evidence="6" id="KW-0533">Nickel</keyword>
<accession>A0A4D7Q9A8</accession>
<feature type="chain" id="PRO_5020906224" description="Nickel/cobalt efflux system" evidence="14">
    <location>
        <begin position="28"/>
        <end position="324"/>
    </location>
</feature>
<evidence type="ECO:0000256" key="13">
    <source>
        <dbReference type="RuleBase" id="RU362101"/>
    </source>
</evidence>
<evidence type="ECO:0000256" key="5">
    <source>
        <dbReference type="ARBA" id="ARBA00022475"/>
    </source>
</evidence>
<dbReference type="GO" id="GO:0046583">
    <property type="term" value="F:monoatomic cation efflux transmembrane transporter activity"/>
    <property type="evidence" value="ECO:0007669"/>
    <property type="project" value="TreeGrafter"/>
</dbReference>
<evidence type="ECO:0000256" key="8">
    <source>
        <dbReference type="ARBA" id="ARBA00022989"/>
    </source>
</evidence>
<evidence type="ECO:0000256" key="12">
    <source>
        <dbReference type="ARBA" id="ARBA00023285"/>
    </source>
</evidence>
<keyword evidence="8 13" id="KW-1133">Transmembrane helix</keyword>
<protein>
    <recommendedName>
        <fullName evidence="13">Nickel/cobalt efflux system</fullName>
    </recommendedName>
</protein>
<dbReference type="GO" id="GO:0032025">
    <property type="term" value="P:response to cobalt ion"/>
    <property type="evidence" value="ECO:0007669"/>
    <property type="project" value="TreeGrafter"/>
</dbReference>
<dbReference type="InterPro" id="IPR051224">
    <property type="entry name" value="NiCoT_RcnA"/>
</dbReference>
<proteinExistence type="inferred from homology"/>
<evidence type="ECO:0000256" key="3">
    <source>
        <dbReference type="ARBA" id="ARBA00022426"/>
    </source>
</evidence>
<organism evidence="15 16">
    <name type="scientific">Phreatobacter aquaticus</name>
    <dbReference type="NCBI Taxonomy" id="2570229"/>
    <lineage>
        <taxon>Bacteria</taxon>
        <taxon>Pseudomonadati</taxon>
        <taxon>Pseudomonadota</taxon>
        <taxon>Alphaproteobacteria</taxon>
        <taxon>Hyphomicrobiales</taxon>
        <taxon>Phreatobacteraceae</taxon>
        <taxon>Phreatobacter</taxon>
    </lineage>
</organism>
<dbReference type="InterPro" id="IPR011541">
    <property type="entry name" value="Ni/Co_transpt_high_affinity"/>
</dbReference>
<feature type="transmembrane region" description="Helical" evidence="13">
    <location>
        <begin position="75"/>
        <end position="95"/>
    </location>
</feature>
<evidence type="ECO:0000256" key="11">
    <source>
        <dbReference type="ARBA" id="ARBA00023136"/>
    </source>
</evidence>
<dbReference type="AlphaFoldDB" id="A0A4D7Q9A8"/>
<dbReference type="PANTHER" id="PTHR40659">
    <property type="entry name" value="NICKEL/COBALT EFFLUX SYSTEM RCNA"/>
    <property type="match status" value="1"/>
</dbReference>
<evidence type="ECO:0000256" key="1">
    <source>
        <dbReference type="ARBA" id="ARBA00002510"/>
    </source>
</evidence>
<dbReference type="GO" id="GO:0006824">
    <property type="term" value="P:cobalt ion transport"/>
    <property type="evidence" value="ECO:0007669"/>
    <property type="project" value="UniProtKB-KW"/>
</dbReference>
<dbReference type="EMBL" id="CP039865">
    <property type="protein sequence ID" value="QCK84720.1"/>
    <property type="molecule type" value="Genomic_DNA"/>
</dbReference>
<comment type="function">
    <text evidence="1">Efflux system for nickel and cobalt.</text>
</comment>
<keyword evidence="11 13" id="KW-0472">Membrane</keyword>
<dbReference type="Proteomes" id="UP000298588">
    <property type="component" value="Chromosome"/>
</dbReference>
<comment type="similarity">
    <text evidence="13">Belongs to the NiCoT transporter (TC 2.A.52) family.</text>
</comment>
<evidence type="ECO:0000256" key="7">
    <source>
        <dbReference type="ARBA" id="ARBA00022692"/>
    </source>
</evidence>
<keyword evidence="4 13" id="KW-0813">Transport</keyword>
<feature type="transmembrane region" description="Helical" evidence="13">
    <location>
        <begin position="245"/>
        <end position="270"/>
    </location>
</feature>
<keyword evidence="5" id="KW-1003">Cell membrane</keyword>
<feature type="transmembrane region" description="Helical" evidence="13">
    <location>
        <begin position="151"/>
        <end position="172"/>
    </location>
</feature>
<comment type="subcellular location">
    <subcellularLocation>
        <location evidence="2 13">Cell membrane</location>
        <topology evidence="2 13">Multi-pass membrane protein</topology>
    </subcellularLocation>
</comment>
<dbReference type="Pfam" id="PF03824">
    <property type="entry name" value="NicO"/>
    <property type="match status" value="2"/>
</dbReference>
<dbReference type="GO" id="GO:0010045">
    <property type="term" value="P:response to nickel cation"/>
    <property type="evidence" value="ECO:0007669"/>
    <property type="project" value="TreeGrafter"/>
</dbReference>
<dbReference type="PANTHER" id="PTHR40659:SF1">
    <property type="entry name" value="NICKEL_COBALT EFFLUX SYSTEM RCNA"/>
    <property type="match status" value="1"/>
</dbReference>
<keyword evidence="10" id="KW-0921">Nickel transport</keyword>
<evidence type="ECO:0000256" key="2">
    <source>
        <dbReference type="ARBA" id="ARBA00004651"/>
    </source>
</evidence>
<feature type="transmembrane region" description="Helical" evidence="13">
    <location>
        <begin position="291"/>
        <end position="318"/>
    </location>
</feature>
<keyword evidence="7 13" id="KW-0812">Transmembrane</keyword>
<evidence type="ECO:0000256" key="9">
    <source>
        <dbReference type="ARBA" id="ARBA00023065"/>
    </source>
</evidence>
<reference evidence="15 16" key="1">
    <citation type="submission" date="2019-04" db="EMBL/GenBank/DDBJ databases">
        <title>Phreatobacter aquaticus sp. nov.</title>
        <authorList>
            <person name="Choi A."/>
            <person name="Baek K."/>
        </authorList>
    </citation>
    <scope>NUCLEOTIDE SEQUENCE [LARGE SCALE GENOMIC DNA]</scope>
    <source>
        <strain evidence="15 16">NMCR1094</strain>
    </source>
</reference>
<dbReference type="GO" id="GO:0015099">
    <property type="term" value="F:nickel cation transmembrane transporter activity"/>
    <property type="evidence" value="ECO:0007669"/>
    <property type="project" value="UniProtKB-UniRule"/>
</dbReference>
<dbReference type="KEGG" id="paqt:E8L99_02430"/>
<gene>
    <name evidence="15" type="ORF">E8L99_02430</name>
</gene>
<feature type="transmembrane region" description="Helical" evidence="13">
    <location>
        <begin position="116"/>
        <end position="145"/>
    </location>
</feature>
<feature type="transmembrane region" description="Helical" evidence="13">
    <location>
        <begin position="219"/>
        <end position="239"/>
    </location>
</feature>
<evidence type="ECO:0000256" key="4">
    <source>
        <dbReference type="ARBA" id="ARBA00022448"/>
    </source>
</evidence>
<keyword evidence="14" id="KW-0732">Signal</keyword>
<dbReference type="RefSeq" id="WP_137098054.1">
    <property type="nucleotide sequence ID" value="NZ_CP039865.1"/>
</dbReference>
<keyword evidence="3" id="KW-0171">Cobalt transport</keyword>
<dbReference type="OrthoDB" id="9812956at2"/>
<keyword evidence="12" id="KW-0170">Cobalt</keyword>
<keyword evidence="16" id="KW-1185">Reference proteome</keyword>
<feature type="signal peptide" evidence="14">
    <location>
        <begin position="1"/>
        <end position="27"/>
    </location>
</feature>
<evidence type="ECO:0000256" key="6">
    <source>
        <dbReference type="ARBA" id="ARBA00022596"/>
    </source>
</evidence>
<evidence type="ECO:0000256" key="10">
    <source>
        <dbReference type="ARBA" id="ARBA00023112"/>
    </source>
</evidence>